<gene>
    <name evidence="3" type="ORF">CAY35_01355</name>
    <name evidence="2" type="ORF">QP116_00190</name>
</gene>
<name>A0AAP4C5F9_9MICC</name>
<evidence type="ECO:0000313" key="3">
    <source>
        <dbReference type="EMBL" id="PWI28735.1"/>
    </source>
</evidence>
<dbReference type="Proteomes" id="UP000245514">
    <property type="component" value="Unassembled WGS sequence"/>
</dbReference>
<keyword evidence="1" id="KW-0472">Membrane</keyword>
<dbReference type="RefSeq" id="WP_101629360.1">
    <property type="nucleotide sequence ID" value="NZ_CALUAG010000058.1"/>
</dbReference>
<organism evidence="2 5">
    <name type="scientific">Pseudoglutamicibacter cumminsii</name>
    <dbReference type="NCBI Taxonomy" id="156979"/>
    <lineage>
        <taxon>Bacteria</taxon>
        <taxon>Bacillati</taxon>
        <taxon>Actinomycetota</taxon>
        <taxon>Actinomycetes</taxon>
        <taxon>Micrococcales</taxon>
        <taxon>Micrococcaceae</taxon>
        <taxon>Pseudoglutamicibacter</taxon>
    </lineage>
</organism>
<keyword evidence="1" id="KW-0812">Transmembrane</keyword>
<reference evidence="2" key="2">
    <citation type="submission" date="2023-05" db="EMBL/GenBank/DDBJ databases">
        <title>Cataloging the Phylogenetic Diversity of Human Bladder Bacteria.</title>
        <authorList>
            <person name="Du J."/>
        </authorList>
    </citation>
    <scope>NUCLEOTIDE SEQUENCE</scope>
    <source>
        <strain evidence="2">UMB9978</strain>
    </source>
</reference>
<dbReference type="Proteomes" id="UP001240483">
    <property type="component" value="Unassembled WGS sequence"/>
</dbReference>
<protein>
    <submittedName>
        <fullName evidence="2">DUF948 domain-containing protein</fullName>
    </submittedName>
</protein>
<evidence type="ECO:0000313" key="4">
    <source>
        <dbReference type="Proteomes" id="UP000245514"/>
    </source>
</evidence>
<dbReference type="EMBL" id="QFWG01000001">
    <property type="protein sequence ID" value="PWI28735.1"/>
    <property type="molecule type" value="Genomic_DNA"/>
</dbReference>
<accession>A0AAP4C5F9</accession>
<dbReference type="Pfam" id="PF06103">
    <property type="entry name" value="DUF948"/>
    <property type="match status" value="1"/>
</dbReference>
<comment type="caution">
    <text evidence="2">The sequence shown here is derived from an EMBL/GenBank/DDBJ whole genome shotgun (WGS) entry which is preliminary data.</text>
</comment>
<keyword evidence="1" id="KW-1133">Transmembrane helix</keyword>
<sequence>MSIGDIAGLIAAGFFAILVILLAVPIIKLGKVFDELRHSVKDLTEETTPILQETATTVRNGNQQLERVDAITSNVQDATANVASVTSLTAAVVGRPLIRAASFTAGVRAALTRRRS</sequence>
<evidence type="ECO:0000313" key="2">
    <source>
        <dbReference type="EMBL" id="MDK6274186.1"/>
    </source>
</evidence>
<evidence type="ECO:0000256" key="1">
    <source>
        <dbReference type="SAM" id="Phobius"/>
    </source>
</evidence>
<dbReference type="AlphaFoldDB" id="A0AAP4C5F9"/>
<proteinExistence type="predicted"/>
<reference evidence="3 4" key="1">
    <citation type="submission" date="2018-05" db="EMBL/GenBank/DDBJ databases">
        <title>Draft Genome Sequence of Arthrobacter cumminsii IME1328, Isolated from a Patient Who Suffered from Foot Ulcers in China.</title>
        <authorList>
            <person name="Li M."/>
            <person name="Jiang Z."/>
            <person name="Sun Q."/>
            <person name="Tong Y."/>
        </authorList>
    </citation>
    <scope>NUCLEOTIDE SEQUENCE [LARGE SCALE GENOMIC DNA]</scope>
    <source>
        <strain evidence="3 4">IME1328</strain>
    </source>
</reference>
<keyword evidence="4" id="KW-1185">Reference proteome</keyword>
<feature type="transmembrane region" description="Helical" evidence="1">
    <location>
        <begin position="6"/>
        <end position="27"/>
    </location>
</feature>
<evidence type="ECO:0000313" key="5">
    <source>
        <dbReference type="Proteomes" id="UP001240483"/>
    </source>
</evidence>
<dbReference type="InterPro" id="IPR009293">
    <property type="entry name" value="UPF0478"/>
</dbReference>
<dbReference type="EMBL" id="JASODW010000001">
    <property type="protein sequence ID" value="MDK6274186.1"/>
    <property type="molecule type" value="Genomic_DNA"/>
</dbReference>